<organism evidence="4 5">
    <name type="scientific">Nocardioides piscis</name>
    <dbReference type="NCBI Taxonomy" id="2714938"/>
    <lineage>
        <taxon>Bacteria</taxon>
        <taxon>Bacillati</taxon>
        <taxon>Actinomycetota</taxon>
        <taxon>Actinomycetes</taxon>
        <taxon>Propionibacteriales</taxon>
        <taxon>Nocardioidaceae</taxon>
        <taxon>Nocardioides</taxon>
    </lineage>
</organism>
<dbReference type="KEGG" id="npi:G7071_04180"/>
<keyword evidence="2" id="KW-1133">Transmembrane helix</keyword>
<feature type="transmembrane region" description="Helical" evidence="2">
    <location>
        <begin position="190"/>
        <end position="210"/>
    </location>
</feature>
<accession>A0A6G7YD91</accession>
<dbReference type="EMBL" id="CP049866">
    <property type="protein sequence ID" value="QIK74740.1"/>
    <property type="molecule type" value="Genomic_DNA"/>
</dbReference>
<keyword evidence="2" id="KW-0812">Transmembrane</keyword>
<evidence type="ECO:0000313" key="4">
    <source>
        <dbReference type="EMBL" id="QIK74740.1"/>
    </source>
</evidence>
<feature type="transmembrane region" description="Helical" evidence="2">
    <location>
        <begin position="273"/>
        <end position="291"/>
    </location>
</feature>
<dbReference type="Proteomes" id="UP000502035">
    <property type="component" value="Chromosome"/>
</dbReference>
<feature type="transmembrane region" description="Helical" evidence="2">
    <location>
        <begin position="347"/>
        <end position="367"/>
    </location>
</feature>
<name>A0A6G7YD91_9ACTN</name>
<reference evidence="4 5" key="1">
    <citation type="submission" date="2020-03" db="EMBL/GenBank/DDBJ databases">
        <title>Nocardioides sp. nov., isolated from fish.</title>
        <authorList>
            <person name="Hyun D.-W."/>
            <person name="Bae J.-W."/>
        </authorList>
    </citation>
    <scope>NUCLEOTIDE SEQUENCE [LARGE SCALE GENOMIC DNA]</scope>
    <source>
        <strain evidence="4 5">HDW12A</strain>
    </source>
</reference>
<sequence length="731" mass="77222">MSMLVGPGQDARLHEAPLLIVASPVVSSALAERANALPDRPLAVLAGDAGDGVDAAEDQVIEGVVVAALVMDLSGTTDRLVLNASRDEELNGAVEDHVRQVLASNGRRVQVTRVSATTMSGERVSAAALASSAAGFAMALLVSVLLGPAPNRLRLGAGRVVTLVLVCGILGLVGASWLSPPSTARRIEMAAVVGLSILMPALLTLALGALAGLAGLAVGLTLFVVVASPLLWGIDSHLLPEPFNKLVDWTPAGATVNALDSVVLFTGTGLRQPLAVLMGWLVVAVVAMLVARRERVRAHVTLGDGIIGSRKQTSPQGLATAASSIGASPRGDADSPPKRRLTRRWRLRVAAVVLPSAIMVAGLVAFIPSDRSPSAAVVVDSAMQTPCVATGRVSSVSDLNRISARLRGEGQFEGGDVGASAALQDGRRLLVFGDTLRRLPTGQRTFVRNSMLLFDPGCIQAVLPADSGALIPNRAGTGVDVGYWPMSVNVATRPGYDLVSVMAQRVRSTGSGPFDFENIGPAVAVFIVPREGAPQLISVTDLGPDDADVTRPTWGAASVVEAGWTYLYGTAGSTEELTFGYSLHLARVRPDSVHDQQAWEYWTGTRWSRAEHEAVALIDNQAGTSQTLSVFERDGTWYALSKRDDFLGSKVTVWTGPHPWGPFDVGRDVAHLESNIVTGQLRYMPLAHPDLFARPGDVVVSYSRNRTDVGSIVNDPMQYRPRFLRVPLPDQ</sequence>
<dbReference type="Pfam" id="PF13810">
    <property type="entry name" value="DUF4185"/>
    <property type="match status" value="1"/>
</dbReference>
<feature type="compositionally biased region" description="Polar residues" evidence="1">
    <location>
        <begin position="311"/>
        <end position="326"/>
    </location>
</feature>
<keyword evidence="5" id="KW-1185">Reference proteome</keyword>
<feature type="domain" description="DUF4185" evidence="3">
    <location>
        <begin position="556"/>
        <end position="690"/>
    </location>
</feature>
<gene>
    <name evidence="4" type="ORF">G7071_04180</name>
</gene>
<evidence type="ECO:0000313" key="5">
    <source>
        <dbReference type="Proteomes" id="UP000502035"/>
    </source>
</evidence>
<feature type="transmembrane region" description="Helical" evidence="2">
    <location>
        <begin position="126"/>
        <end position="146"/>
    </location>
</feature>
<proteinExistence type="predicted"/>
<feature type="transmembrane region" description="Helical" evidence="2">
    <location>
        <begin position="216"/>
        <end position="234"/>
    </location>
</feature>
<dbReference type="AlphaFoldDB" id="A0A6G7YD91"/>
<evidence type="ECO:0000256" key="1">
    <source>
        <dbReference type="SAM" id="MobiDB-lite"/>
    </source>
</evidence>
<feature type="region of interest" description="Disordered" evidence="1">
    <location>
        <begin position="311"/>
        <end position="339"/>
    </location>
</feature>
<keyword evidence="2" id="KW-0472">Membrane</keyword>
<dbReference type="InterPro" id="IPR025442">
    <property type="entry name" value="DUF4185"/>
</dbReference>
<protein>
    <submittedName>
        <fullName evidence="4">DUF4185 domain-containing protein</fullName>
    </submittedName>
</protein>
<feature type="transmembrane region" description="Helical" evidence="2">
    <location>
        <begin position="158"/>
        <end position="178"/>
    </location>
</feature>
<evidence type="ECO:0000259" key="3">
    <source>
        <dbReference type="Pfam" id="PF13810"/>
    </source>
</evidence>
<evidence type="ECO:0000256" key="2">
    <source>
        <dbReference type="SAM" id="Phobius"/>
    </source>
</evidence>